<evidence type="ECO:0000256" key="2">
    <source>
        <dbReference type="SAM" id="Phobius"/>
    </source>
</evidence>
<accession>A0AAV4NQ52</accession>
<evidence type="ECO:0000313" key="4">
    <source>
        <dbReference type="Proteomes" id="UP001054945"/>
    </source>
</evidence>
<dbReference type="InterPro" id="IPR051951">
    <property type="entry name" value="UNC-93_regulatory"/>
</dbReference>
<organism evidence="3 4">
    <name type="scientific">Caerostris extrusa</name>
    <name type="common">Bark spider</name>
    <name type="synonym">Caerostris bankana</name>
    <dbReference type="NCBI Taxonomy" id="172846"/>
    <lineage>
        <taxon>Eukaryota</taxon>
        <taxon>Metazoa</taxon>
        <taxon>Ecdysozoa</taxon>
        <taxon>Arthropoda</taxon>
        <taxon>Chelicerata</taxon>
        <taxon>Arachnida</taxon>
        <taxon>Araneae</taxon>
        <taxon>Araneomorphae</taxon>
        <taxon>Entelegynae</taxon>
        <taxon>Araneoidea</taxon>
        <taxon>Araneidae</taxon>
        <taxon>Caerostris</taxon>
    </lineage>
</organism>
<dbReference type="Gene3D" id="1.20.1250.20">
    <property type="entry name" value="MFS general substrate transporter like domains"/>
    <property type="match status" value="1"/>
</dbReference>
<comment type="similarity">
    <text evidence="1">Belongs to the unc-93 family.</text>
</comment>
<reference evidence="3 4" key="1">
    <citation type="submission" date="2021-06" db="EMBL/GenBank/DDBJ databases">
        <title>Caerostris extrusa draft genome.</title>
        <authorList>
            <person name="Kono N."/>
            <person name="Arakawa K."/>
        </authorList>
    </citation>
    <scope>NUCLEOTIDE SEQUENCE [LARGE SCALE GENOMIC DNA]</scope>
</reference>
<gene>
    <name evidence="3" type="primary">CG4928_13</name>
    <name evidence="3" type="ORF">CEXT_326391</name>
</gene>
<dbReference type="PANTHER" id="PTHR19444">
    <property type="entry name" value="UNC-93 RELATED"/>
    <property type="match status" value="1"/>
</dbReference>
<protein>
    <submittedName>
        <fullName evidence="3">UNC93-like protein</fullName>
    </submittedName>
</protein>
<sequence length="104" mass="11394">MMGQKTHRQWRNSPMSFISCAWGSANVGLVTVFYGLACALSATTSGYLVKYVGRIPIFLTAQVVNIGISVFMMLWVPDPNHPSMFYLTAGLCGVVTGVYWAQIP</sequence>
<keyword evidence="2" id="KW-0472">Membrane</keyword>
<dbReference type="SUPFAM" id="SSF103473">
    <property type="entry name" value="MFS general substrate transporter"/>
    <property type="match status" value="1"/>
</dbReference>
<feature type="transmembrane region" description="Helical" evidence="2">
    <location>
        <begin position="83"/>
        <end position="101"/>
    </location>
</feature>
<feature type="transmembrane region" description="Helical" evidence="2">
    <location>
        <begin position="55"/>
        <end position="76"/>
    </location>
</feature>
<feature type="non-terminal residue" evidence="3">
    <location>
        <position position="104"/>
    </location>
</feature>
<feature type="transmembrane region" description="Helical" evidence="2">
    <location>
        <begin position="21"/>
        <end position="43"/>
    </location>
</feature>
<proteinExistence type="inferred from homology"/>
<keyword evidence="4" id="KW-1185">Reference proteome</keyword>
<keyword evidence="2" id="KW-1133">Transmembrane helix</keyword>
<comment type="caution">
    <text evidence="3">The sequence shown here is derived from an EMBL/GenBank/DDBJ whole genome shotgun (WGS) entry which is preliminary data.</text>
</comment>
<name>A0AAV4NQ52_CAEEX</name>
<dbReference type="AlphaFoldDB" id="A0AAV4NQ52"/>
<dbReference type="EMBL" id="BPLR01021183">
    <property type="protein sequence ID" value="GIX86919.1"/>
    <property type="molecule type" value="Genomic_DNA"/>
</dbReference>
<keyword evidence="2" id="KW-0812">Transmembrane</keyword>
<dbReference type="PANTHER" id="PTHR19444:SF13">
    <property type="entry name" value="PROTEIN UNC-93 HOMOLOG A"/>
    <property type="match status" value="1"/>
</dbReference>
<dbReference type="InterPro" id="IPR036259">
    <property type="entry name" value="MFS_trans_sf"/>
</dbReference>
<evidence type="ECO:0000313" key="3">
    <source>
        <dbReference type="EMBL" id="GIX86919.1"/>
    </source>
</evidence>
<evidence type="ECO:0000256" key="1">
    <source>
        <dbReference type="ARBA" id="ARBA00009172"/>
    </source>
</evidence>
<dbReference type="Proteomes" id="UP001054945">
    <property type="component" value="Unassembled WGS sequence"/>
</dbReference>